<feature type="chain" id="PRO_5009312417" evidence="2">
    <location>
        <begin position="18"/>
        <end position="101"/>
    </location>
</feature>
<evidence type="ECO:0000256" key="1">
    <source>
        <dbReference type="SAM" id="Phobius"/>
    </source>
</evidence>
<protein>
    <submittedName>
        <fullName evidence="4">G_PROTEIN_RECEP_F1_2 domain-containing protein</fullName>
    </submittedName>
</protein>
<sequence>MLLKLCVLLLFAAFSTAAPLGGSAEYLLADGDQEISESNSYSTDQEVLLTVILTVASFLIPCIPLMLFVVVICLCQSCVYSIYRLYSPFNYFGYGGPGWLR</sequence>
<organism evidence="3 4">
    <name type="scientific">Steinernema glaseri</name>
    <dbReference type="NCBI Taxonomy" id="37863"/>
    <lineage>
        <taxon>Eukaryota</taxon>
        <taxon>Metazoa</taxon>
        <taxon>Ecdysozoa</taxon>
        <taxon>Nematoda</taxon>
        <taxon>Chromadorea</taxon>
        <taxon>Rhabditida</taxon>
        <taxon>Tylenchina</taxon>
        <taxon>Panagrolaimomorpha</taxon>
        <taxon>Strongyloidoidea</taxon>
        <taxon>Steinernematidae</taxon>
        <taxon>Steinernema</taxon>
    </lineage>
</organism>
<keyword evidence="2" id="KW-0732">Signal</keyword>
<keyword evidence="1" id="KW-0812">Transmembrane</keyword>
<keyword evidence="3" id="KW-1185">Reference proteome</keyword>
<dbReference type="Proteomes" id="UP000095287">
    <property type="component" value="Unplaced"/>
</dbReference>
<proteinExistence type="predicted"/>
<keyword evidence="1" id="KW-1133">Transmembrane helix</keyword>
<feature type="signal peptide" evidence="2">
    <location>
        <begin position="1"/>
        <end position="17"/>
    </location>
</feature>
<name>A0A1I7YPR8_9BILA</name>
<evidence type="ECO:0000313" key="3">
    <source>
        <dbReference type="Proteomes" id="UP000095287"/>
    </source>
</evidence>
<keyword evidence="1" id="KW-0472">Membrane</keyword>
<dbReference type="AlphaFoldDB" id="A0A1I7YPR8"/>
<dbReference type="WBParaSite" id="L893_g18233.t1">
    <property type="protein sequence ID" value="L893_g18233.t1"/>
    <property type="gene ID" value="L893_g18233"/>
</dbReference>
<feature type="transmembrane region" description="Helical" evidence="1">
    <location>
        <begin position="47"/>
        <end position="75"/>
    </location>
</feature>
<reference evidence="4" key="1">
    <citation type="submission" date="2016-11" db="UniProtKB">
        <authorList>
            <consortium name="WormBaseParasite"/>
        </authorList>
    </citation>
    <scope>IDENTIFICATION</scope>
</reference>
<evidence type="ECO:0000313" key="4">
    <source>
        <dbReference type="WBParaSite" id="L893_g18233.t1"/>
    </source>
</evidence>
<evidence type="ECO:0000256" key="2">
    <source>
        <dbReference type="SAM" id="SignalP"/>
    </source>
</evidence>
<accession>A0A1I7YPR8</accession>